<evidence type="ECO:0000313" key="4">
    <source>
        <dbReference type="Proteomes" id="UP000887569"/>
    </source>
</evidence>
<dbReference type="InterPro" id="IPR008145">
    <property type="entry name" value="GK/Ca_channel_bsu"/>
</dbReference>
<sequence length="284" mass="32448">IAICAKRRGASAETMSSTQTFVRVQFDYEQAASDQLSFRTGDIIELAVDLECCTNWQLGTNLRSHDVGLIPPSEDGYVRVEKITVPYVQPVILLGSMKNQVQDYLIETLPDKFTTSVPHTTRKPRENEINGVDYFFVRESTMRTMLRNGLFVDCGEYEGNLYGTTEAAVRIVAQRYRKHCILDSCTSIVRLGRSKIYPIILYVGAITFHNLMNMQSDGCISKYEARDAINADEEILTKWSRVFNGVIRESNLADLYRRVIETIERLDCDSPWVPIDSFFFEKFS</sequence>
<protein>
    <submittedName>
        <fullName evidence="5">Guanylate kinase-like domain-containing protein</fullName>
    </submittedName>
</protein>
<dbReference type="InterPro" id="IPR050716">
    <property type="entry name" value="MAGUK"/>
</dbReference>
<dbReference type="InterPro" id="IPR001452">
    <property type="entry name" value="SH3_domain"/>
</dbReference>
<dbReference type="PROSITE" id="PS50052">
    <property type="entry name" value="GUANYLATE_KINASE_2"/>
    <property type="match status" value="1"/>
</dbReference>
<feature type="domain" description="Guanylate kinase-like" evidence="3">
    <location>
        <begin position="88"/>
        <end position="264"/>
    </location>
</feature>
<dbReference type="FunFam" id="3.30.63.10:FF:000002">
    <property type="entry name" value="Guanylate kinase 1"/>
    <property type="match status" value="1"/>
</dbReference>
<evidence type="ECO:0000256" key="2">
    <source>
        <dbReference type="ARBA" id="ARBA00022443"/>
    </source>
</evidence>
<evidence type="ECO:0000259" key="3">
    <source>
        <dbReference type="PROSITE" id="PS50052"/>
    </source>
</evidence>
<organism evidence="4 5">
    <name type="scientific">Parascaris univalens</name>
    <name type="common">Nematode worm</name>
    <dbReference type="NCBI Taxonomy" id="6257"/>
    <lineage>
        <taxon>Eukaryota</taxon>
        <taxon>Metazoa</taxon>
        <taxon>Ecdysozoa</taxon>
        <taxon>Nematoda</taxon>
        <taxon>Chromadorea</taxon>
        <taxon>Rhabditida</taxon>
        <taxon>Spirurina</taxon>
        <taxon>Ascaridomorpha</taxon>
        <taxon>Ascaridoidea</taxon>
        <taxon>Ascarididae</taxon>
        <taxon>Parascaris</taxon>
    </lineage>
</organism>
<dbReference type="Proteomes" id="UP000887569">
    <property type="component" value="Unplaced"/>
</dbReference>
<keyword evidence="4" id="KW-1185">Reference proteome</keyword>
<evidence type="ECO:0000256" key="1">
    <source>
        <dbReference type="ARBA" id="ARBA00007014"/>
    </source>
</evidence>
<dbReference type="SMART" id="SM00072">
    <property type="entry name" value="GuKc"/>
    <property type="match status" value="1"/>
</dbReference>
<dbReference type="PANTHER" id="PTHR23122">
    <property type="entry name" value="MEMBRANE-ASSOCIATED GUANYLATE KINASE MAGUK"/>
    <property type="match status" value="1"/>
</dbReference>
<dbReference type="Pfam" id="PF00625">
    <property type="entry name" value="Guanylate_kin"/>
    <property type="match status" value="1"/>
</dbReference>
<dbReference type="InterPro" id="IPR020590">
    <property type="entry name" value="Guanylate_kinase_CS"/>
</dbReference>
<dbReference type="GO" id="GO:0034330">
    <property type="term" value="P:cell junction organization"/>
    <property type="evidence" value="ECO:0007669"/>
    <property type="project" value="UniProtKB-ARBA"/>
</dbReference>
<dbReference type="Gene3D" id="3.40.50.300">
    <property type="entry name" value="P-loop containing nucleotide triphosphate hydrolases"/>
    <property type="match status" value="1"/>
</dbReference>
<dbReference type="SMART" id="SM00326">
    <property type="entry name" value="SH3"/>
    <property type="match status" value="1"/>
</dbReference>
<accession>A0A914ZE43</accession>
<dbReference type="SUPFAM" id="SSF52540">
    <property type="entry name" value="P-loop containing nucleoside triphosphate hydrolases"/>
    <property type="match status" value="1"/>
</dbReference>
<name>A0A914ZE43_PARUN</name>
<dbReference type="Pfam" id="PF00018">
    <property type="entry name" value="SH3_1"/>
    <property type="match status" value="1"/>
</dbReference>
<dbReference type="InterPro" id="IPR008144">
    <property type="entry name" value="Guanylate_kin-like_dom"/>
</dbReference>
<proteinExistence type="inferred from homology"/>
<dbReference type="InterPro" id="IPR027417">
    <property type="entry name" value="P-loop_NTPase"/>
</dbReference>
<dbReference type="PROSITE" id="PS00856">
    <property type="entry name" value="GUANYLATE_KINASE_1"/>
    <property type="match status" value="1"/>
</dbReference>
<dbReference type="InterPro" id="IPR036028">
    <property type="entry name" value="SH3-like_dom_sf"/>
</dbReference>
<dbReference type="AlphaFoldDB" id="A0A914ZE43"/>
<evidence type="ECO:0000313" key="5">
    <source>
        <dbReference type="WBParaSite" id="PgB01_g214_t01"/>
    </source>
</evidence>
<keyword evidence="2" id="KW-0728">SH3 domain</keyword>
<dbReference type="WBParaSite" id="PgB01_g214_t01">
    <property type="protein sequence ID" value="PgB01_g214_t01"/>
    <property type="gene ID" value="PgB01_g214"/>
</dbReference>
<reference evidence="5" key="1">
    <citation type="submission" date="2022-11" db="UniProtKB">
        <authorList>
            <consortium name="WormBaseParasite"/>
        </authorList>
    </citation>
    <scope>IDENTIFICATION</scope>
</reference>
<comment type="similarity">
    <text evidence="1">Belongs to the MAGUK family.</text>
</comment>
<dbReference type="Gene3D" id="2.30.30.40">
    <property type="entry name" value="SH3 Domains"/>
    <property type="match status" value="1"/>
</dbReference>
<dbReference type="SUPFAM" id="SSF50044">
    <property type="entry name" value="SH3-domain"/>
    <property type="match status" value="1"/>
</dbReference>